<keyword evidence="2" id="KW-1185">Reference proteome</keyword>
<accession>A0ABS4APL5</accession>
<comment type="caution">
    <text evidence="1">The sequence shown here is derived from an EMBL/GenBank/DDBJ whole genome shotgun (WGS) entry which is preliminary data.</text>
</comment>
<protein>
    <recommendedName>
        <fullName evidence="3">Endonuclease</fullName>
    </recommendedName>
</protein>
<reference evidence="1 2" key="1">
    <citation type="submission" date="2021-03" db="EMBL/GenBank/DDBJ databases">
        <authorList>
            <person name="So Y."/>
        </authorList>
    </citation>
    <scope>NUCLEOTIDE SEQUENCE [LARGE SCALE GENOMIC DNA]</scope>
    <source>
        <strain evidence="1 2">PWR1</strain>
    </source>
</reference>
<organism evidence="1 2">
    <name type="scientific">Roseomonas nitratireducens</name>
    <dbReference type="NCBI Taxonomy" id="2820810"/>
    <lineage>
        <taxon>Bacteria</taxon>
        <taxon>Pseudomonadati</taxon>
        <taxon>Pseudomonadota</taxon>
        <taxon>Alphaproteobacteria</taxon>
        <taxon>Acetobacterales</taxon>
        <taxon>Roseomonadaceae</taxon>
        <taxon>Roseomonas</taxon>
    </lineage>
</organism>
<sequence>MAKKVTSAEQRRYQRLLKHIFFDSKYGAFKPGMVEIPFELDSIRRAVAELGIDPPKNFADPVYDARYRSGLSQAILDTQPPGQTWVIQGAGKGRYKFQLVTLNVIAPNPNLAAVKIPDATPEIIAAYALSDEQALLAKVRYNRLIDVFMGVVAYSLQNHLRTSVKGVGQIEIDEIYVALDRKGQQFVVPVQAKGGNDKLSVVQTKQDIACCDEKFPDLTCRPVSAQFIGNDLIAMFELTLEDGMVKVAEERHYRLVPANEITPEDLASYRTRGGD</sequence>
<dbReference type="RefSeq" id="WP_209350694.1">
    <property type="nucleotide sequence ID" value="NZ_JAGIYZ010000003.1"/>
</dbReference>
<proteinExistence type="predicted"/>
<dbReference type="EMBL" id="JAGIYZ010000003">
    <property type="protein sequence ID" value="MBP0463306.1"/>
    <property type="molecule type" value="Genomic_DNA"/>
</dbReference>
<dbReference type="Proteomes" id="UP000680815">
    <property type="component" value="Unassembled WGS sequence"/>
</dbReference>
<evidence type="ECO:0000313" key="2">
    <source>
        <dbReference type="Proteomes" id="UP000680815"/>
    </source>
</evidence>
<gene>
    <name evidence="1" type="ORF">J5Y09_05240</name>
</gene>
<evidence type="ECO:0008006" key="3">
    <source>
        <dbReference type="Google" id="ProtNLM"/>
    </source>
</evidence>
<evidence type="ECO:0000313" key="1">
    <source>
        <dbReference type="EMBL" id="MBP0463306.1"/>
    </source>
</evidence>
<name>A0ABS4APL5_9PROT</name>